<gene>
    <name evidence="1" type="ORF">DH2020_002460</name>
</gene>
<dbReference type="EMBL" id="JABTTQ020000002">
    <property type="protein sequence ID" value="KAK6162619.1"/>
    <property type="molecule type" value="Genomic_DNA"/>
</dbReference>
<name>A0ABR0XTV4_REHGL</name>
<evidence type="ECO:0000313" key="1">
    <source>
        <dbReference type="EMBL" id="KAK6162619.1"/>
    </source>
</evidence>
<proteinExistence type="predicted"/>
<dbReference type="PANTHER" id="PTHR47481:SF22">
    <property type="entry name" value="RETROTRANSPOSON GAG DOMAIN-CONTAINING PROTEIN"/>
    <property type="match status" value="1"/>
</dbReference>
<accession>A0ABR0XTV4</accession>
<dbReference type="Pfam" id="PF14223">
    <property type="entry name" value="Retrotran_gag_2"/>
    <property type="match status" value="1"/>
</dbReference>
<dbReference type="Proteomes" id="UP001318860">
    <property type="component" value="Unassembled WGS sequence"/>
</dbReference>
<keyword evidence="2" id="KW-1185">Reference proteome</keyword>
<sequence>MCYDRFVMAFLNSTLSETFVHQANAYNTARNLWFTLEETFLQQSLARQSLLHAQLRTLKKEALFVPDYLQQLSTLSAALATIGEIIYDHDLVIHALDGLPREYHPFVTSIENLSPTPTFSQLRAKLLTYEQRLLLDNDPQLSTDNSSVHAITIQFSNALTHSATNTNNVRFPGSSPHPNNFSKPSNNLNKIKCQICAQPGHSAAHCKYRDAQSRNNNP</sequence>
<protein>
    <submittedName>
        <fullName evidence="1">Uncharacterized protein</fullName>
    </submittedName>
</protein>
<comment type="caution">
    <text evidence="1">The sequence shown here is derived from an EMBL/GenBank/DDBJ whole genome shotgun (WGS) entry which is preliminary data.</text>
</comment>
<dbReference type="InterPro" id="IPR036875">
    <property type="entry name" value="Znf_CCHC_sf"/>
</dbReference>
<organism evidence="1 2">
    <name type="scientific">Rehmannia glutinosa</name>
    <name type="common">Chinese foxglove</name>
    <dbReference type="NCBI Taxonomy" id="99300"/>
    <lineage>
        <taxon>Eukaryota</taxon>
        <taxon>Viridiplantae</taxon>
        <taxon>Streptophyta</taxon>
        <taxon>Embryophyta</taxon>
        <taxon>Tracheophyta</taxon>
        <taxon>Spermatophyta</taxon>
        <taxon>Magnoliopsida</taxon>
        <taxon>eudicotyledons</taxon>
        <taxon>Gunneridae</taxon>
        <taxon>Pentapetalae</taxon>
        <taxon>asterids</taxon>
        <taxon>lamiids</taxon>
        <taxon>Lamiales</taxon>
        <taxon>Orobanchaceae</taxon>
        <taxon>Rehmannieae</taxon>
        <taxon>Rehmannia</taxon>
    </lineage>
</organism>
<evidence type="ECO:0000313" key="2">
    <source>
        <dbReference type="Proteomes" id="UP001318860"/>
    </source>
</evidence>
<dbReference type="PANTHER" id="PTHR47481">
    <property type="match status" value="1"/>
</dbReference>
<dbReference type="SUPFAM" id="SSF57756">
    <property type="entry name" value="Retrovirus zinc finger-like domains"/>
    <property type="match status" value="1"/>
</dbReference>
<reference evidence="1 2" key="1">
    <citation type="journal article" date="2021" name="Comput. Struct. Biotechnol. J.">
        <title>De novo genome assembly of the potent medicinal plant Rehmannia glutinosa using nanopore technology.</title>
        <authorList>
            <person name="Ma L."/>
            <person name="Dong C."/>
            <person name="Song C."/>
            <person name="Wang X."/>
            <person name="Zheng X."/>
            <person name="Niu Y."/>
            <person name="Chen S."/>
            <person name="Feng W."/>
        </authorList>
    </citation>
    <scope>NUCLEOTIDE SEQUENCE [LARGE SCALE GENOMIC DNA]</scope>
    <source>
        <strain evidence="1">DH-2019</strain>
    </source>
</reference>